<proteinExistence type="predicted"/>
<accession>A0A0C9VLA6</accession>
<name>A0A0C9VLA6_9AGAM</name>
<organism evidence="1 2">
    <name type="scientific">Hydnomerulius pinastri MD-312</name>
    <dbReference type="NCBI Taxonomy" id="994086"/>
    <lineage>
        <taxon>Eukaryota</taxon>
        <taxon>Fungi</taxon>
        <taxon>Dikarya</taxon>
        <taxon>Basidiomycota</taxon>
        <taxon>Agaricomycotina</taxon>
        <taxon>Agaricomycetes</taxon>
        <taxon>Agaricomycetidae</taxon>
        <taxon>Boletales</taxon>
        <taxon>Boletales incertae sedis</taxon>
        <taxon>Leucogyrophana</taxon>
    </lineage>
</organism>
<reference evidence="1 2" key="1">
    <citation type="submission" date="2014-04" db="EMBL/GenBank/DDBJ databases">
        <title>Evolutionary Origins and Diversification of the Mycorrhizal Mutualists.</title>
        <authorList>
            <consortium name="DOE Joint Genome Institute"/>
            <consortium name="Mycorrhizal Genomics Consortium"/>
            <person name="Kohler A."/>
            <person name="Kuo A."/>
            <person name="Nagy L.G."/>
            <person name="Floudas D."/>
            <person name="Copeland A."/>
            <person name="Barry K.W."/>
            <person name="Cichocki N."/>
            <person name="Veneault-Fourrey C."/>
            <person name="LaButti K."/>
            <person name="Lindquist E.A."/>
            <person name="Lipzen A."/>
            <person name="Lundell T."/>
            <person name="Morin E."/>
            <person name="Murat C."/>
            <person name="Riley R."/>
            <person name="Ohm R."/>
            <person name="Sun H."/>
            <person name="Tunlid A."/>
            <person name="Henrissat B."/>
            <person name="Grigoriev I.V."/>
            <person name="Hibbett D.S."/>
            <person name="Martin F."/>
        </authorList>
    </citation>
    <scope>NUCLEOTIDE SEQUENCE [LARGE SCALE GENOMIC DNA]</scope>
    <source>
        <strain evidence="1 2">MD-312</strain>
    </source>
</reference>
<evidence type="ECO:0000313" key="2">
    <source>
        <dbReference type="Proteomes" id="UP000053820"/>
    </source>
</evidence>
<keyword evidence="2" id="KW-1185">Reference proteome</keyword>
<sequence>MWALLSSVQDLYGSEHDIVISQAMLSRTLNQAGLTRKILQKLAAEWDDVRHEELKARLLNNLIGDGSEFVVIAEMSKNEKTCTALWMGIKGTTHTTYQCLYLW</sequence>
<dbReference type="HOGENOM" id="CLU_2264111_0_0_1"/>
<dbReference type="Proteomes" id="UP000053820">
    <property type="component" value="Unassembled WGS sequence"/>
</dbReference>
<protein>
    <submittedName>
        <fullName evidence="1">Uncharacterized protein</fullName>
    </submittedName>
</protein>
<dbReference type="OrthoDB" id="3255572at2759"/>
<dbReference type="EMBL" id="KN839946">
    <property type="protein sequence ID" value="KIJ58380.1"/>
    <property type="molecule type" value="Genomic_DNA"/>
</dbReference>
<evidence type="ECO:0000313" key="1">
    <source>
        <dbReference type="EMBL" id="KIJ58380.1"/>
    </source>
</evidence>
<dbReference type="AlphaFoldDB" id="A0A0C9VLA6"/>
<gene>
    <name evidence="1" type="ORF">HYDPIDRAFT_34235</name>
</gene>